<dbReference type="PANTHER" id="PTHR11161">
    <property type="entry name" value="O-ACYLTRANSFERASE"/>
    <property type="match status" value="1"/>
</dbReference>
<sequence>MATNTGGILKKFLEWEPLVFLGNITYSVYMFHFMIIFGKIIFWSNMVEHSNLFYLENLTMDIVLSFAFGMLMYIILEHPLGQLQKILLPQIKTKGIVSKNTQ</sequence>
<dbReference type="EMBL" id="JARQZJ010000127">
    <property type="protein sequence ID" value="KAK9891037.1"/>
    <property type="molecule type" value="Genomic_DNA"/>
</dbReference>
<keyword evidence="1" id="KW-0812">Transmembrane</keyword>
<reference evidence="2 3" key="1">
    <citation type="submission" date="2023-03" db="EMBL/GenBank/DDBJ databases">
        <title>Genome insight into feeding habits of ladybird beetles.</title>
        <authorList>
            <person name="Li H.-S."/>
            <person name="Huang Y.-H."/>
            <person name="Pang H."/>
        </authorList>
    </citation>
    <scope>NUCLEOTIDE SEQUENCE [LARGE SCALE GENOMIC DNA]</scope>
    <source>
        <strain evidence="2">SYSU_2023b</strain>
        <tissue evidence="2">Whole body</tissue>
    </source>
</reference>
<keyword evidence="3" id="KW-1185">Reference proteome</keyword>
<keyword evidence="1" id="KW-1133">Transmembrane helix</keyword>
<dbReference type="InterPro" id="IPR052728">
    <property type="entry name" value="O2_lipid_transport_reg"/>
</dbReference>
<evidence type="ECO:0008006" key="4">
    <source>
        <dbReference type="Google" id="ProtNLM"/>
    </source>
</evidence>
<evidence type="ECO:0000313" key="2">
    <source>
        <dbReference type="EMBL" id="KAK9891037.1"/>
    </source>
</evidence>
<dbReference type="Proteomes" id="UP001431783">
    <property type="component" value="Unassembled WGS sequence"/>
</dbReference>
<proteinExistence type="predicted"/>
<gene>
    <name evidence="2" type="ORF">WA026_013367</name>
</gene>
<organism evidence="2 3">
    <name type="scientific">Henosepilachna vigintioctopunctata</name>
    <dbReference type="NCBI Taxonomy" id="420089"/>
    <lineage>
        <taxon>Eukaryota</taxon>
        <taxon>Metazoa</taxon>
        <taxon>Ecdysozoa</taxon>
        <taxon>Arthropoda</taxon>
        <taxon>Hexapoda</taxon>
        <taxon>Insecta</taxon>
        <taxon>Pterygota</taxon>
        <taxon>Neoptera</taxon>
        <taxon>Endopterygota</taxon>
        <taxon>Coleoptera</taxon>
        <taxon>Polyphaga</taxon>
        <taxon>Cucujiformia</taxon>
        <taxon>Coccinelloidea</taxon>
        <taxon>Coccinellidae</taxon>
        <taxon>Epilachninae</taxon>
        <taxon>Epilachnini</taxon>
        <taxon>Henosepilachna</taxon>
    </lineage>
</organism>
<feature type="transmembrane region" description="Helical" evidence="1">
    <location>
        <begin position="54"/>
        <end position="76"/>
    </location>
</feature>
<evidence type="ECO:0000313" key="3">
    <source>
        <dbReference type="Proteomes" id="UP001431783"/>
    </source>
</evidence>
<comment type="caution">
    <text evidence="2">The sequence shown here is derived from an EMBL/GenBank/DDBJ whole genome shotgun (WGS) entry which is preliminary data.</text>
</comment>
<evidence type="ECO:0000256" key="1">
    <source>
        <dbReference type="SAM" id="Phobius"/>
    </source>
</evidence>
<feature type="transmembrane region" description="Helical" evidence="1">
    <location>
        <begin position="20"/>
        <end position="42"/>
    </location>
</feature>
<protein>
    <recommendedName>
        <fullName evidence="4">Acyltransferase 3 domain-containing protein</fullName>
    </recommendedName>
</protein>
<dbReference type="AlphaFoldDB" id="A0AAW1VDY0"/>
<dbReference type="PANTHER" id="PTHR11161:SF72">
    <property type="entry name" value="FI21449P1"/>
    <property type="match status" value="1"/>
</dbReference>
<keyword evidence="1" id="KW-0472">Membrane</keyword>
<accession>A0AAW1VDY0</accession>
<name>A0AAW1VDY0_9CUCU</name>